<dbReference type="GO" id="GO:0005737">
    <property type="term" value="C:cytoplasm"/>
    <property type="evidence" value="ECO:0007669"/>
    <property type="project" value="TreeGrafter"/>
</dbReference>
<evidence type="ECO:0000313" key="3">
    <source>
        <dbReference type="Proteomes" id="UP000240582"/>
    </source>
</evidence>
<dbReference type="GO" id="GO:0016791">
    <property type="term" value="F:phosphatase activity"/>
    <property type="evidence" value="ECO:0007669"/>
    <property type="project" value="TreeGrafter"/>
</dbReference>
<dbReference type="InterPro" id="IPR011152">
    <property type="entry name" value="Pesterase_MJ0912"/>
</dbReference>
<reference evidence="2 3" key="1">
    <citation type="submission" date="2017-04" db="EMBL/GenBank/DDBJ databases">
        <title>Novel microbial lineages endemic to geothermal iron-oxide mats fill important gaps in the evolutionary history of Archaea.</title>
        <authorList>
            <person name="Jay Z.J."/>
            <person name="Beam J.P."/>
            <person name="Dlakic M."/>
            <person name="Rusch D.B."/>
            <person name="Kozubal M.A."/>
            <person name="Inskeep W.P."/>
        </authorList>
    </citation>
    <scope>NUCLEOTIDE SEQUENCE [LARGE SCALE GENOMIC DNA]</scope>
    <source>
        <strain evidence="2">ECH_B_SAG-G06</strain>
    </source>
</reference>
<comment type="caution">
    <text evidence="2">The sequence shown here is derived from an EMBL/GenBank/DDBJ whole genome shotgun (WGS) entry which is preliminary data.</text>
</comment>
<dbReference type="InterPro" id="IPR029052">
    <property type="entry name" value="Metallo-depent_PP-like"/>
</dbReference>
<dbReference type="PANTHER" id="PTHR42850:SF2">
    <property type="entry name" value="BLL5683 PROTEIN"/>
    <property type="match status" value="1"/>
</dbReference>
<dbReference type="Pfam" id="PF12850">
    <property type="entry name" value="Metallophos_2"/>
    <property type="match status" value="1"/>
</dbReference>
<accession>A0A2R6BZ90</accession>
<organism evidence="2 3">
    <name type="scientific">Candidatus Marsarchaeota G2 archaeon ECH_B_SAG-G06</name>
    <dbReference type="NCBI Taxonomy" id="1978166"/>
    <lineage>
        <taxon>Archaea</taxon>
        <taxon>Candidatus Marsarchaeota</taxon>
        <taxon>Candidatus Marsarchaeota group 2</taxon>
    </lineage>
</organism>
<feature type="domain" description="Calcineurin-like phosphoesterase" evidence="1">
    <location>
        <begin position="22"/>
        <end position="219"/>
    </location>
</feature>
<sequence>MKLRKAFEIVQKHLGLSGLRFMRILVFSDIHANIYALRSLLERERFDEVIFLGDAVDYGTRPSETVDVLRSLKPRRVMGNHDHAASFGVDCYCAQENHELSVYTRQNITLKQLSKSDLAFLAQAPIEGHFEFDNLKIAAFHGSPFDPLYGYLYPWLISKSEVFTSTLGAPLEEQVVLVGHTHYLFTTSFAGYRVINPGSAGQPRDEDIRPSYAILNTDNTTIELHRFDYPRDLLKKEILTEVEQPEMRARLLKLFRVTP</sequence>
<protein>
    <recommendedName>
        <fullName evidence="1">Calcineurin-like phosphoesterase domain-containing protein</fullName>
    </recommendedName>
</protein>
<evidence type="ECO:0000313" key="2">
    <source>
        <dbReference type="EMBL" id="PSO03951.1"/>
    </source>
</evidence>
<evidence type="ECO:0000259" key="1">
    <source>
        <dbReference type="Pfam" id="PF12850"/>
    </source>
</evidence>
<dbReference type="Proteomes" id="UP000240582">
    <property type="component" value="Unassembled WGS sequence"/>
</dbReference>
<dbReference type="AlphaFoldDB" id="A0A2R6BZ90"/>
<dbReference type="PANTHER" id="PTHR42850">
    <property type="entry name" value="METALLOPHOSPHOESTERASE"/>
    <property type="match status" value="1"/>
</dbReference>
<dbReference type="SUPFAM" id="SSF56300">
    <property type="entry name" value="Metallo-dependent phosphatases"/>
    <property type="match status" value="1"/>
</dbReference>
<dbReference type="EMBL" id="NEXN01000062">
    <property type="protein sequence ID" value="PSO03951.1"/>
    <property type="molecule type" value="Genomic_DNA"/>
</dbReference>
<name>A0A2R6BZ90_9ARCH</name>
<dbReference type="PIRSF" id="PIRSF000883">
    <property type="entry name" value="Pesterase_MJ0912"/>
    <property type="match status" value="1"/>
</dbReference>
<dbReference type="Gene3D" id="3.60.21.10">
    <property type="match status" value="1"/>
</dbReference>
<dbReference type="InterPro" id="IPR050126">
    <property type="entry name" value="Ap4A_hydrolase"/>
</dbReference>
<proteinExistence type="predicted"/>
<dbReference type="InterPro" id="IPR024654">
    <property type="entry name" value="Calcineurin-like_PHP_lpxH"/>
</dbReference>
<gene>
    <name evidence="2" type="ORF">B9Q12_03310</name>
</gene>